<keyword evidence="2" id="KW-0547">Nucleotide-binding</keyword>
<dbReference type="Gene3D" id="1.20.920.10">
    <property type="entry name" value="Bromodomain-like"/>
    <property type="match status" value="1"/>
</dbReference>
<dbReference type="GO" id="GO:0005524">
    <property type="term" value="F:ATP binding"/>
    <property type="evidence" value="ECO:0007669"/>
    <property type="project" value="UniProtKB-KW"/>
</dbReference>
<protein>
    <submittedName>
        <fullName evidence="17">SWI/SNF catalytic subunit</fullName>
    </submittedName>
</protein>
<feature type="compositionally biased region" description="Basic residues" evidence="11">
    <location>
        <begin position="1360"/>
        <end position="1371"/>
    </location>
</feature>
<evidence type="ECO:0000259" key="16">
    <source>
        <dbReference type="PROSITE" id="PS51666"/>
    </source>
</evidence>
<feature type="domain" description="HSA" evidence="15">
    <location>
        <begin position="541"/>
        <end position="613"/>
    </location>
</feature>
<dbReference type="Proteomes" id="UP000195602">
    <property type="component" value="Unassembled WGS sequence"/>
</dbReference>
<dbReference type="GO" id="GO:0016787">
    <property type="term" value="F:hydrolase activity"/>
    <property type="evidence" value="ECO:0007669"/>
    <property type="project" value="UniProtKB-KW"/>
</dbReference>
<dbReference type="InterPro" id="IPR018359">
    <property type="entry name" value="Bromodomain_CS"/>
</dbReference>
<evidence type="ECO:0000256" key="10">
    <source>
        <dbReference type="PROSITE-ProRule" id="PRU00035"/>
    </source>
</evidence>
<dbReference type="InterPro" id="IPR000330">
    <property type="entry name" value="SNF2_N"/>
</dbReference>
<dbReference type="PROSITE" id="PS50014">
    <property type="entry name" value="BROMODOMAIN_2"/>
    <property type="match status" value="1"/>
</dbReference>
<dbReference type="GO" id="GO:0006355">
    <property type="term" value="P:regulation of DNA-templated transcription"/>
    <property type="evidence" value="ECO:0007669"/>
    <property type="project" value="InterPro"/>
</dbReference>
<gene>
    <name evidence="17" type="ORF">A9F13_11g02288</name>
</gene>
<evidence type="ECO:0000313" key="18">
    <source>
        <dbReference type="Proteomes" id="UP000195602"/>
    </source>
</evidence>
<reference evidence="17 18" key="1">
    <citation type="submission" date="2017-04" db="EMBL/GenBank/DDBJ databases">
        <title>Draft genome of the yeast Clavispora lusitaniae type strain CBS 6936.</title>
        <authorList>
            <person name="Durrens P."/>
            <person name="Klopp C."/>
            <person name="Biteau N."/>
            <person name="Fitton-Ouhabi V."/>
            <person name="Dementhon K."/>
            <person name="Accoceberry I."/>
            <person name="Sherman D.J."/>
            <person name="Noel T."/>
        </authorList>
    </citation>
    <scope>NUCLEOTIDE SEQUENCE [LARGE SCALE GENOMIC DNA]</scope>
    <source>
        <strain evidence="17 18">CBS 6936</strain>
    </source>
</reference>
<keyword evidence="6" id="KW-0805">Transcription regulation</keyword>
<organism evidence="17 18">
    <name type="scientific">Clavispora lusitaniae</name>
    <name type="common">Candida lusitaniae</name>
    <dbReference type="NCBI Taxonomy" id="36911"/>
    <lineage>
        <taxon>Eukaryota</taxon>
        <taxon>Fungi</taxon>
        <taxon>Dikarya</taxon>
        <taxon>Ascomycota</taxon>
        <taxon>Saccharomycotina</taxon>
        <taxon>Pichiomycetes</taxon>
        <taxon>Metschnikowiaceae</taxon>
        <taxon>Clavispora</taxon>
    </lineage>
</organism>
<feature type="domain" description="Helicase ATP-binding" evidence="13">
    <location>
        <begin position="718"/>
        <end position="883"/>
    </location>
</feature>
<evidence type="ECO:0000256" key="7">
    <source>
        <dbReference type="ARBA" id="ARBA00023117"/>
    </source>
</evidence>
<dbReference type="GO" id="GO:0006366">
    <property type="term" value="P:transcription by RNA polymerase II"/>
    <property type="evidence" value="ECO:0007669"/>
    <property type="project" value="UniProtKB-ARBA"/>
</dbReference>
<dbReference type="Pfam" id="PF14619">
    <property type="entry name" value="SnAC"/>
    <property type="match status" value="1"/>
</dbReference>
<dbReference type="GO" id="GO:0004386">
    <property type="term" value="F:helicase activity"/>
    <property type="evidence" value="ECO:0007669"/>
    <property type="project" value="UniProtKB-KW"/>
</dbReference>
<dbReference type="FunFam" id="3.40.50.300:FF:000843">
    <property type="entry name" value="Chromatin structure-remodeling complex subunit snf21"/>
    <property type="match status" value="1"/>
</dbReference>
<evidence type="ECO:0000256" key="5">
    <source>
        <dbReference type="ARBA" id="ARBA00022840"/>
    </source>
</evidence>
<evidence type="ECO:0000259" key="13">
    <source>
        <dbReference type="PROSITE" id="PS51192"/>
    </source>
</evidence>
<dbReference type="InterPro" id="IPR029295">
    <property type="entry name" value="SnAC"/>
</dbReference>
<evidence type="ECO:0000256" key="4">
    <source>
        <dbReference type="ARBA" id="ARBA00022806"/>
    </source>
</evidence>
<dbReference type="PROSITE" id="PS00633">
    <property type="entry name" value="BROMODOMAIN_1"/>
    <property type="match status" value="1"/>
</dbReference>
<keyword evidence="9" id="KW-0539">Nucleus</keyword>
<keyword evidence="7 10" id="KW-0103">Bromodomain</keyword>
<dbReference type="PROSITE" id="PS51204">
    <property type="entry name" value="HSA"/>
    <property type="match status" value="1"/>
</dbReference>
<dbReference type="InterPro" id="IPR014978">
    <property type="entry name" value="Gln-Leu-Gln_QLQ"/>
</dbReference>
<dbReference type="InterPro" id="IPR001487">
    <property type="entry name" value="Bromodomain"/>
</dbReference>
<dbReference type="SMART" id="SM01314">
    <property type="entry name" value="SnAC"/>
    <property type="match status" value="1"/>
</dbReference>
<feature type="region of interest" description="Disordered" evidence="11">
    <location>
        <begin position="1312"/>
        <end position="1386"/>
    </location>
</feature>
<dbReference type="GO" id="GO:0042393">
    <property type="term" value="F:histone binding"/>
    <property type="evidence" value="ECO:0007669"/>
    <property type="project" value="InterPro"/>
</dbReference>
<feature type="region of interest" description="Disordered" evidence="11">
    <location>
        <begin position="650"/>
        <end position="676"/>
    </location>
</feature>
<dbReference type="GO" id="GO:0140008">
    <property type="term" value="F:histone H4 reader activity"/>
    <property type="evidence" value="ECO:0007669"/>
    <property type="project" value="UniProtKB-ARBA"/>
</dbReference>
<evidence type="ECO:0000256" key="11">
    <source>
        <dbReference type="SAM" id="MobiDB-lite"/>
    </source>
</evidence>
<evidence type="ECO:0000256" key="6">
    <source>
        <dbReference type="ARBA" id="ARBA00023015"/>
    </source>
</evidence>
<dbReference type="SUPFAM" id="SSF47370">
    <property type="entry name" value="Bromodomain"/>
    <property type="match status" value="1"/>
</dbReference>
<comment type="caution">
    <text evidence="17">The sequence shown here is derived from an EMBL/GenBank/DDBJ whole genome shotgun (WGS) entry which is preliminary data.</text>
</comment>
<dbReference type="CDD" id="cd18793">
    <property type="entry name" value="SF2_C_SNF"/>
    <property type="match status" value="1"/>
</dbReference>
<name>A0AA91PZK8_CLALS</name>
<evidence type="ECO:0000313" key="17">
    <source>
        <dbReference type="EMBL" id="OVF07873.1"/>
    </source>
</evidence>
<accession>A0AA91PZK8</accession>
<dbReference type="InterPro" id="IPR027417">
    <property type="entry name" value="P-loop_NTPase"/>
</dbReference>
<evidence type="ECO:0000256" key="1">
    <source>
        <dbReference type="ARBA" id="ARBA00004123"/>
    </source>
</evidence>
<feature type="region of interest" description="Disordered" evidence="11">
    <location>
        <begin position="56"/>
        <end position="75"/>
    </location>
</feature>
<dbReference type="InterPro" id="IPR036427">
    <property type="entry name" value="Bromodomain-like_sf"/>
</dbReference>
<dbReference type="Pfam" id="PF07529">
    <property type="entry name" value="HSA"/>
    <property type="match status" value="1"/>
</dbReference>
<keyword evidence="4" id="KW-0347">Helicase</keyword>
<feature type="compositionally biased region" description="Basic and acidic residues" evidence="11">
    <location>
        <begin position="1329"/>
        <end position="1348"/>
    </location>
</feature>
<dbReference type="Gene3D" id="3.40.50.10810">
    <property type="entry name" value="Tandem AAA-ATPase domain"/>
    <property type="match status" value="1"/>
</dbReference>
<dbReference type="GO" id="GO:0005634">
    <property type="term" value="C:nucleus"/>
    <property type="evidence" value="ECO:0007669"/>
    <property type="project" value="UniProtKB-SubCell"/>
</dbReference>
<dbReference type="GO" id="GO:0006302">
    <property type="term" value="P:double-strand break repair"/>
    <property type="evidence" value="ECO:0007669"/>
    <property type="project" value="UniProtKB-ARBA"/>
</dbReference>
<evidence type="ECO:0000256" key="9">
    <source>
        <dbReference type="ARBA" id="ARBA00023242"/>
    </source>
</evidence>
<dbReference type="InterPro" id="IPR038718">
    <property type="entry name" value="SNF2-like_sf"/>
</dbReference>
<dbReference type="FunFam" id="3.40.50.10810:FF:000008">
    <property type="entry name" value="Chromatin structure-remodeling complex subunit snf21"/>
    <property type="match status" value="1"/>
</dbReference>
<dbReference type="GO" id="GO:0006338">
    <property type="term" value="P:chromatin remodeling"/>
    <property type="evidence" value="ECO:0007669"/>
    <property type="project" value="UniProtKB-ARBA"/>
</dbReference>
<keyword evidence="8" id="KW-0804">Transcription</keyword>
<proteinExistence type="predicted"/>
<dbReference type="Gene3D" id="3.40.50.300">
    <property type="entry name" value="P-loop containing nucleotide triphosphate hydrolases"/>
    <property type="match status" value="1"/>
</dbReference>
<dbReference type="Pfam" id="PF00176">
    <property type="entry name" value="SNF2-rel_dom"/>
    <property type="match status" value="1"/>
</dbReference>
<dbReference type="CDD" id="cd17996">
    <property type="entry name" value="DEXHc_SMARCA2_SMARCA4"/>
    <property type="match status" value="1"/>
</dbReference>
<dbReference type="Pfam" id="PF00439">
    <property type="entry name" value="Bromodomain"/>
    <property type="match status" value="1"/>
</dbReference>
<dbReference type="SUPFAM" id="SSF52540">
    <property type="entry name" value="P-loop containing nucleoside triphosphate hydrolases"/>
    <property type="match status" value="2"/>
</dbReference>
<dbReference type="PROSITE" id="PS51666">
    <property type="entry name" value="QLQ"/>
    <property type="match status" value="1"/>
</dbReference>
<keyword evidence="3" id="KW-0378">Hydrolase</keyword>
<comment type="subcellular location">
    <subcellularLocation>
        <location evidence="1">Nucleus</location>
    </subcellularLocation>
</comment>
<evidence type="ECO:0000259" key="15">
    <source>
        <dbReference type="PROSITE" id="PS51204"/>
    </source>
</evidence>
<dbReference type="PANTHER" id="PTHR10799">
    <property type="entry name" value="SNF2/RAD54 HELICASE FAMILY"/>
    <property type="match status" value="1"/>
</dbReference>
<keyword evidence="5" id="KW-0067">ATP-binding</keyword>
<feature type="compositionally biased region" description="Low complexity" evidence="11">
    <location>
        <begin position="268"/>
        <end position="279"/>
    </location>
</feature>
<dbReference type="SMART" id="SM00297">
    <property type="entry name" value="BROMO"/>
    <property type="match status" value="1"/>
</dbReference>
<feature type="compositionally biased region" description="Low complexity" evidence="11">
    <location>
        <begin position="348"/>
        <end position="357"/>
    </location>
</feature>
<dbReference type="InterPro" id="IPR014001">
    <property type="entry name" value="Helicase_ATP-bd"/>
</dbReference>
<feature type="domain" description="QLQ" evidence="16">
    <location>
        <begin position="217"/>
        <end position="258"/>
    </location>
</feature>
<dbReference type="EMBL" id="LYUB02000011">
    <property type="protein sequence ID" value="OVF07873.1"/>
    <property type="molecule type" value="Genomic_DNA"/>
</dbReference>
<dbReference type="PROSITE" id="PS51192">
    <property type="entry name" value="HELICASE_ATP_BIND_1"/>
    <property type="match status" value="1"/>
</dbReference>
<feature type="compositionally biased region" description="Polar residues" evidence="11">
    <location>
        <begin position="299"/>
        <end position="329"/>
    </location>
</feature>
<dbReference type="InterPro" id="IPR014012">
    <property type="entry name" value="HSA_dom"/>
</dbReference>
<dbReference type="PROSITE" id="PS51194">
    <property type="entry name" value="HELICASE_CTER"/>
    <property type="match status" value="1"/>
</dbReference>
<dbReference type="SMART" id="SM00490">
    <property type="entry name" value="HELICc"/>
    <property type="match status" value="1"/>
</dbReference>
<dbReference type="SMART" id="SM00487">
    <property type="entry name" value="DEXDc"/>
    <property type="match status" value="1"/>
</dbReference>
<evidence type="ECO:0000256" key="2">
    <source>
        <dbReference type="ARBA" id="ARBA00022741"/>
    </source>
</evidence>
<dbReference type="KEGG" id="clus:A9F13_11g02288"/>
<feature type="domain" description="Bromo" evidence="12">
    <location>
        <begin position="1410"/>
        <end position="1480"/>
    </location>
</feature>
<dbReference type="PRINTS" id="PR00503">
    <property type="entry name" value="BROMODOMAIN"/>
</dbReference>
<evidence type="ECO:0000256" key="8">
    <source>
        <dbReference type="ARBA" id="ARBA00023163"/>
    </source>
</evidence>
<feature type="domain" description="Helicase C-terminal" evidence="14">
    <location>
        <begin position="1030"/>
        <end position="1186"/>
    </location>
</feature>
<evidence type="ECO:0000256" key="3">
    <source>
        <dbReference type="ARBA" id="ARBA00022801"/>
    </source>
</evidence>
<feature type="compositionally biased region" description="Polar residues" evidence="11">
    <location>
        <begin position="650"/>
        <end position="665"/>
    </location>
</feature>
<dbReference type="InterPro" id="IPR001650">
    <property type="entry name" value="Helicase_C-like"/>
</dbReference>
<dbReference type="Gene3D" id="1.20.5.170">
    <property type="match status" value="1"/>
</dbReference>
<dbReference type="InterPro" id="IPR049730">
    <property type="entry name" value="SNF2/RAD54-like_C"/>
</dbReference>
<dbReference type="Pfam" id="PF00271">
    <property type="entry name" value="Helicase_C"/>
    <property type="match status" value="1"/>
</dbReference>
<sequence length="1563" mass="177292">MNRQPTREEIQRYLQRWQQLKAQYGDQAVNVPEFNQLTKIIRYIQVQNMQRQQQAQQTQQAQMQPQQPAGQMQQKQQYMHMAGNMPPAMGNTTGNMATGNGQSNLAGSEQGLGGMGMMGMAQTPMQQTPPSMAPTPSMAAQPTPRFSQQRMNQNNMPSGARQGPQMVAHQNMANNMAGMGAQAGRRMSQGVAQGMGRHTSQEPTQGYMGQPNGAVSPMSAQQMQLLKSQNQAVKLLFKNPGHSGFAPIPQNLIDMATNERMAFSTGDSAPSAPISSAASPPQPIVTPQVPAQSPHMPYQSATPTSTMRASHGGLQTSTGAVEASQQPVATPQDRPDPKKSSGKRLSKSKSNTTTPKTGHASVPTGTQPITRPAEPPMEFGSFSDSVDVSKQLVVPISKPNVQVDTFSLPKVTDDSSKQIPFNGLYAAQSKIRIPAVLPNAVNVDDIVNTREALILVRVNERMQALRKDLDSASNDDEKELLLAELTQLELLGYQKEVRGLILSQLWFSKSLLPNSHPNFLAKFADLSVENVIATEELYKQQLNSIVQAQNRKHQETVYKILSFNSSKREKLTARKEKNDRLAIKINSFHSQTAKEEQKKLEKMAKQRLQALRSNDEEAYLKLLDHTKDTRITHLLNQTNQFLDSLAQAVQTQQRESQRNATSSNRPVEDEAPLDEEKREKVDYYQIAHRIKEEVTQQPSILIGGTLKEYQLKGLQWMVSLFNNHLNGILADEMGLGKTIQTISLLAYLSEKKQISGPYLVIVPLSTLTNWNLEFEKWAPTLKKITYKGTPVQRKVMQHDIKSLNFQVLLTTFEYVIKDKSLLSKIKWVHMIIDEGHRMKNTNSKLSETLTHYYHSDYRLILTGTPLQNNLPELWALLNFVLPKIFNSVKSFDEWFNTPFANNGGQDKIELSEEETLLVIRRLHKVLRPFLLRRLKKDVEKDLPNKVEKVIKCKMSSLQSKLYRMMLKYNALFTGGGTGQKPNTIKNANNQLMQLRKICNHPFVYEEVENLINPQAETNDTIWRVAGKFELLDRVLPKFKKTGHRVLLFFQMTQIMDIMEDFLRLRGMKYMRLDGGTKADDRTYLLNLFNEPNSEYFCFLLSTRAGGLGLNLQTADTVIIFDSDWNPHQDLQAQDRAHRIGQKNEVRILRLITEDSIEEMVLERAVAKLEIDGKVIQAGKFDNKSTAEEQEAMLRALMEREEERRQKNEDSDDDLDDDELNQIIARNDNEIKVFQELDSERAIETKNASYSSRLFTEQELPEVYQKDPEFFHKTEEQIIEEYSRGSRERKTAVYDDNLTEEEWLKKIEGVVSDGSDTESSLKKKGRPRRKDLDSESAKRKRDGDEDAGGKRARSATPGSRGKGRPRVGRPKIKSSTNRNTPTVDYLAPEERLQLQNNMDIIYGNLLDYKENNRKLSDMFMVKPSKRLYPDYYVLIKHPLALDTVKKRIGNKTYTNIREFLEDLHMIFSNARIYNEEGSLVYNDATTLENLAISNYKDLYASADEEEKARTLDFKEFDDIHSLKPLVGGTSVKQPVNNSVLTPDDDGIDINSFMKGDSFGDNLPF</sequence>
<evidence type="ECO:0000259" key="12">
    <source>
        <dbReference type="PROSITE" id="PS50014"/>
    </source>
</evidence>
<evidence type="ECO:0000259" key="14">
    <source>
        <dbReference type="PROSITE" id="PS51194"/>
    </source>
</evidence>
<feature type="region of interest" description="Disordered" evidence="11">
    <location>
        <begin position="263"/>
        <end position="382"/>
    </location>
</feature>